<organism evidence="2 3">
    <name type="scientific">Achromobacter spanius</name>
    <dbReference type="NCBI Taxonomy" id="217203"/>
    <lineage>
        <taxon>Bacteria</taxon>
        <taxon>Pseudomonadati</taxon>
        <taxon>Pseudomonadota</taxon>
        <taxon>Betaproteobacteria</taxon>
        <taxon>Burkholderiales</taxon>
        <taxon>Alcaligenaceae</taxon>
        <taxon>Achromobacter</taxon>
    </lineage>
</organism>
<name>A0AAW3IAG4_9BURK</name>
<dbReference type="InterPro" id="IPR001466">
    <property type="entry name" value="Beta-lactam-related"/>
</dbReference>
<evidence type="ECO:0000313" key="2">
    <source>
        <dbReference type="EMBL" id="KNE29755.1"/>
    </source>
</evidence>
<reference evidence="2 3" key="1">
    <citation type="submission" date="2015-07" db="EMBL/GenBank/DDBJ databases">
        <title>Draft genome of Achromobacter spanius.</title>
        <authorList>
            <person name="Wang X."/>
        </authorList>
    </citation>
    <scope>NUCLEOTIDE SEQUENCE [LARGE SCALE GENOMIC DNA]</scope>
    <source>
        <strain evidence="2 3">CGMCC9173</strain>
    </source>
</reference>
<dbReference type="AlphaFoldDB" id="A0AAW3IAG4"/>
<sequence>MNSNLEPAMPMTPALKTHLMRFYDGTLLPDELARALSSDPGWFASDTVARGERVRDLPLRPSGMPALRIQDQGRVFDLYDYLATNGVAGLLVMKDGQVAFETYQRGIAPETRWNSCSLAKSVAATLVGVALKEGLIHSLDDPVTRYADLGGVYRQVTLRQMLRMCSGVQWNEDYGDAASERRQLLDIQTRWQAGGIRDFMKGLPARQPAGQAWVYNTGESYLLSAVMEGATGQRLVDYLQSRLWSRIGMESDATWWAECPGGMTISGSGMNATLRDYARFGQFVLEGGQLDGERLLPEDWVAQAGTPYRIGDTEIPYGYMWWVPELKDPALAGAFQAEGIYGQFIHINPAHKLVVVVLSARGKPSYKKRVEINDDAFFAALARAF</sequence>
<accession>A0AAW3IAG4</accession>
<dbReference type="Pfam" id="PF00144">
    <property type="entry name" value="Beta-lactamase"/>
    <property type="match status" value="1"/>
</dbReference>
<feature type="domain" description="Beta-lactamase-related" evidence="1">
    <location>
        <begin position="88"/>
        <end position="364"/>
    </location>
</feature>
<dbReference type="PANTHER" id="PTHR43283">
    <property type="entry name" value="BETA-LACTAMASE-RELATED"/>
    <property type="match status" value="1"/>
</dbReference>
<evidence type="ECO:0000313" key="3">
    <source>
        <dbReference type="Proteomes" id="UP000037511"/>
    </source>
</evidence>
<dbReference type="PANTHER" id="PTHR43283:SF14">
    <property type="entry name" value="BLL8153 PROTEIN"/>
    <property type="match status" value="1"/>
</dbReference>
<comment type="caution">
    <text evidence="2">The sequence shown here is derived from an EMBL/GenBank/DDBJ whole genome shotgun (WGS) entry which is preliminary data.</text>
</comment>
<proteinExistence type="predicted"/>
<dbReference type="Gene3D" id="3.40.710.10">
    <property type="entry name" value="DD-peptidase/beta-lactamase superfamily"/>
    <property type="match status" value="1"/>
</dbReference>
<dbReference type="InterPro" id="IPR050789">
    <property type="entry name" value="Diverse_Enzym_Activities"/>
</dbReference>
<dbReference type="Proteomes" id="UP000037511">
    <property type="component" value="Unassembled WGS sequence"/>
</dbReference>
<dbReference type="InterPro" id="IPR012338">
    <property type="entry name" value="Beta-lactam/transpept-like"/>
</dbReference>
<dbReference type="SUPFAM" id="SSF56601">
    <property type="entry name" value="beta-lactamase/transpeptidase-like"/>
    <property type="match status" value="1"/>
</dbReference>
<dbReference type="EMBL" id="LGVG01000001">
    <property type="protein sequence ID" value="KNE29755.1"/>
    <property type="molecule type" value="Genomic_DNA"/>
</dbReference>
<protein>
    <recommendedName>
        <fullName evidence="1">Beta-lactamase-related domain-containing protein</fullName>
    </recommendedName>
</protein>
<evidence type="ECO:0000259" key="1">
    <source>
        <dbReference type="Pfam" id="PF00144"/>
    </source>
</evidence>
<gene>
    <name evidence="2" type="ORF">AFM18_01855</name>
</gene>